<organism evidence="2 3">
    <name type="scientific">Marinobacter persicus</name>
    <dbReference type="NCBI Taxonomy" id="930118"/>
    <lineage>
        <taxon>Bacteria</taxon>
        <taxon>Pseudomonadati</taxon>
        <taxon>Pseudomonadota</taxon>
        <taxon>Gammaproteobacteria</taxon>
        <taxon>Pseudomonadales</taxon>
        <taxon>Marinobacteraceae</taxon>
        <taxon>Marinobacter</taxon>
    </lineage>
</organism>
<dbReference type="AlphaFoldDB" id="A0A2S6G1X6"/>
<reference evidence="2 3" key="2">
    <citation type="submission" date="2018-02" db="EMBL/GenBank/DDBJ databases">
        <title>Subsurface microbial communities from deep shales in Ohio and West Virginia, USA.</title>
        <authorList>
            <person name="Wrighton K."/>
        </authorList>
    </citation>
    <scope>NUCLEOTIDE SEQUENCE [LARGE SCALE GENOMIC DNA]</scope>
    <source>
        <strain evidence="2 3">UTICA-S1B9</strain>
    </source>
</reference>
<dbReference type="OrthoDB" id="7593497at2"/>
<dbReference type="RefSeq" id="WP_104417584.1">
    <property type="nucleotide sequence ID" value="NZ_PTIT01000050.1"/>
</dbReference>
<dbReference type="EMBL" id="PTIT01000050">
    <property type="protein sequence ID" value="PPK49830.1"/>
    <property type="molecule type" value="Genomic_DNA"/>
</dbReference>
<gene>
    <name evidence="2" type="ORF">B0H24_10533</name>
    <name evidence="1" type="ORF">BY455_1503</name>
</gene>
<sequence>MSSGGGNVARILYKELVGGDLRKLEAKSNDTPSGGGARDFRFRSYDDLLPVIEQMFPQKSQEPRTRNKQRVTIDVLKGWFYWQDKSTGKVTKKESTFEPPTSARKGEGRIARIHQYPCFDAGHVTIKQGNRILLLLVQLDDGSVWPYYAEESSIRTPGLWDPRVARELIDCIDAKRKEGTAVLGYKDFTNAKGFCNGK</sequence>
<comment type="caution">
    <text evidence="2">The sequence shown here is derived from an EMBL/GenBank/DDBJ whole genome shotgun (WGS) entry which is preliminary data.</text>
</comment>
<dbReference type="Proteomes" id="UP000239446">
    <property type="component" value="Unassembled WGS sequence"/>
</dbReference>
<evidence type="ECO:0000313" key="4">
    <source>
        <dbReference type="Proteomes" id="UP000239648"/>
    </source>
</evidence>
<accession>A0A2S6G1X6</accession>
<name>A0A2S6G1X6_9GAMM</name>
<dbReference type="Proteomes" id="UP000239648">
    <property type="component" value="Unassembled WGS sequence"/>
</dbReference>
<keyword evidence="4" id="KW-1185">Reference proteome</keyword>
<dbReference type="EMBL" id="PTIU01000053">
    <property type="protein sequence ID" value="PPK51112.1"/>
    <property type="molecule type" value="Genomic_DNA"/>
</dbReference>
<evidence type="ECO:0000313" key="3">
    <source>
        <dbReference type="Proteomes" id="UP000239446"/>
    </source>
</evidence>
<protein>
    <submittedName>
        <fullName evidence="2">Uncharacterized protein</fullName>
    </submittedName>
</protein>
<evidence type="ECO:0000313" key="1">
    <source>
        <dbReference type="EMBL" id="PPK49830.1"/>
    </source>
</evidence>
<evidence type="ECO:0000313" key="2">
    <source>
        <dbReference type="EMBL" id="PPK51112.1"/>
    </source>
</evidence>
<proteinExistence type="predicted"/>
<reference evidence="1 4" key="1">
    <citation type="submission" date="2018-02" db="EMBL/GenBank/DDBJ databases">
        <title>Deep subsurface shale carbon reservoir microbial communities from Ohio and West Virginia, USA.</title>
        <authorList>
            <person name="Wrighton K."/>
        </authorList>
    </citation>
    <scope>NUCLEOTIDE SEQUENCE [LARGE SCALE GENOMIC DNA]</scope>
    <source>
        <strain evidence="1 4">UTICA-S1B6</strain>
    </source>
</reference>